<feature type="transmembrane region" description="Helical" evidence="1">
    <location>
        <begin position="228"/>
        <end position="248"/>
    </location>
</feature>
<sequence>MKRILMVLILTLFLTPTITANIVKVEQYLQNNTNDKTLNKFPYKQYVKNFNFKMFKDDLMLLKTKNITDFIFIENTLTLYFKSVEKKSSIDFLTENYKISEAFYNIYKSDSIRYFSFGIVQNVILSDISSKLQNEINKKTINPNNEDVDKLINNLSIQHYSIHVKKNIFEKTWYHFRHGNFNYILRKAFSAYLKETLLIILLVLILITILNFTFYFIKKRINMNALKIFKKVFVLVFIYFFLSSNISIDNTFTDTSNNKVLNILDETFIDSFHHGEVNIYKLKQNYEDYGQVVWLNRSLTKRIKVKYFASGDAYTKYLDWKKSATTNKIILVCSGAYSTAFKKSDNSTPVGLTVDNGVIVNRSLQLQMDGLAIIYATGGIAVSNIEEKNLNVGSPLNKTIDLNNIFHRIEFLDWCVNEDATIFQTHLLGWKNYLNFNKTDADKANNRIVSRRLFALVKDKISGNVQYVIFNITKDVKLWDASNEALSYIKNQRNMEVIALLNLDTGALDCLSTFDENGYELGYIKGNENKNFSETTNLIVFYRE</sequence>
<keyword evidence="1" id="KW-0812">Transmembrane</keyword>
<protein>
    <recommendedName>
        <fullName evidence="4">Phosphodiester glycosidase domain-containing protein</fullName>
    </recommendedName>
</protein>
<keyword evidence="1" id="KW-1133">Transmembrane helix</keyword>
<evidence type="ECO:0008006" key="4">
    <source>
        <dbReference type="Google" id="ProtNLM"/>
    </source>
</evidence>
<keyword evidence="3" id="KW-1185">Reference proteome</keyword>
<gene>
    <name evidence="2" type="ORF">VB264_23650</name>
</gene>
<feature type="transmembrane region" description="Helical" evidence="1">
    <location>
        <begin position="196"/>
        <end position="216"/>
    </location>
</feature>
<evidence type="ECO:0000313" key="3">
    <source>
        <dbReference type="Proteomes" id="UP001304671"/>
    </source>
</evidence>
<comment type="caution">
    <text evidence="2">The sequence shown here is derived from an EMBL/GenBank/DDBJ whole genome shotgun (WGS) entry which is preliminary data.</text>
</comment>
<reference evidence="2 3" key="1">
    <citation type="submission" date="2023-12" db="EMBL/GenBank/DDBJ databases">
        <title>Novel species of the genus Arcicella isolated from rivers.</title>
        <authorList>
            <person name="Lu H."/>
        </authorList>
    </citation>
    <scope>NUCLEOTIDE SEQUENCE [LARGE SCALE GENOMIC DNA]</scope>
    <source>
        <strain evidence="2 3">LMG 21963</strain>
    </source>
</reference>
<evidence type="ECO:0000256" key="1">
    <source>
        <dbReference type="SAM" id="Phobius"/>
    </source>
</evidence>
<keyword evidence="1" id="KW-0472">Membrane</keyword>
<name>A0ABU5QVS2_9BACT</name>
<dbReference type="RefSeq" id="WP_323253664.1">
    <property type="nucleotide sequence ID" value="NZ_JAYFUL010000069.1"/>
</dbReference>
<dbReference type="Proteomes" id="UP001304671">
    <property type="component" value="Unassembled WGS sequence"/>
</dbReference>
<organism evidence="2 3">
    <name type="scientific">Arcicella aquatica</name>
    <dbReference type="NCBI Taxonomy" id="217141"/>
    <lineage>
        <taxon>Bacteria</taxon>
        <taxon>Pseudomonadati</taxon>
        <taxon>Bacteroidota</taxon>
        <taxon>Cytophagia</taxon>
        <taxon>Cytophagales</taxon>
        <taxon>Flectobacillaceae</taxon>
        <taxon>Arcicella</taxon>
    </lineage>
</organism>
<evidence type="ECO:0000313" key="2">
    <source>
        <dbReference type="EMBL" id="MEA5260815.1"/>
    </source>
</evidence>
<proteinExistence type="predicted"/>
<accession>A0ABU5QVS2</accession>
<dbReference type="EMBL" id="JAYFUL010000069">
    <property type="protein sequence ID" value="MEA5260815.1"/>
    <property type="molecule type" value="Genomic_DNA"/>
</dbReference>